<protein>
    <recommendedName>
        <fullName evidence="4">Alpha-galactosidase</fullName>
        <ecNumber evidence="4">3.2.1.22</ecNumber>
    </recommendedName>
    <alternativeName>
        <fullName evidence="4">Melibiase</fullName>
    </alternativeName>
</protein>
<evidence type="ECO:0000256" key="1">
    <source>
        <dbReference type="ARBA" id="ARBA00009743"/>
    </source>
</evidence>
<dbReference type="PANTHER" id="PTHR11452">
    <property type="entry name" value="ALPHA-GALACTOSIDASE/ALPHA-N-ACETYLGALACTOSAMINIDASE"/>
    <property type="match status" value="1"/>
</dbReference>
<sequence>MNKNTFAKHPPMGWNSYDYYDTTVNEAQVRKNAEYMAEHLKEYGWEYIVVDIQWYAHGAGSQRDRFQYIPFSGLETDEFSRLQPDPERFPTSVGGKGFAPLAEYIHSLGLKFGIHIMRGVPRIAAHLHTPVKGTNVTADQIADPSSICGWNPDMYGVRNTPEGQAYYDSLLELYASWGVDFIKCDDICNTNLYPNHPFSGRHEIEMLAGAIQKCGRPIVLSLSPGPALIDKAWHYEKYANMWRITDDFWDDWKLLKDMFRRCELWQNHVSEGCWPDCDMLPLGKLGKGFGQERDTKFTPEEQQTMMTLWCIFGSPMMIGAELPLLDEPTLALLTNREVLHLLHPECRAKQVRLTDDSSVWVSLDSKTGSVCAALFNLSDSTASVSVELDELLETARACKALPDSEDPVSLSALCEASDSEELLPVLQDLWTKESRKADSRTLTAELPAHGCVLWKLCR</sequence>
<gene>
    <name evidence="5" type="ORF">H9734_05155</name>
</gene>
<dbReference type="PANTHER" id="PTHR11452:SF42">
    <property type="entry name" value="ALPHA-GALACTOSIDASE"/>
    <property type="match status" value="1"/>
</dbReference>
<organism evidence="5 6">
    <name type="scientific">Candidatus Fusicatenibacter merdavium</name>
    <dbReference type="NCBI Taxonomy" id="2838600"/>
    <lineage>
        <taxon>Bacteria</taxon>
        <taxon>Bacillati</taxon>
        <taxon>Bacillota</taxon>
        <taxon>Clostridia</taxon>
        <taxon>Lachnospirales</taxon>
        <taxon>Lachnospiraceae</taxon>
        <taxon>Fusicatenibacter</taxon>
    </lineage>
</organism>
<evidence type="ECO:0000313" key="5">
    <source>
        <dbReference type="EMBL" id="HIX76970.1"/>
    </source>
</evidence>
<dbReference type="GO" id="GO:0005975">
    <property type="term" value="P:carbohydrate metabolic process"/>
    <property type="evidence" value="ECO:0007669"/>
    <property type="project" value="InterPro"/>
</dbReference>
<dbReference type="InterPro" id="IPR013780">
    <property type="entry name" value="Glyco_hydro_b"/>
</dbReference>
<dbReference type="EC" id="3.2.1.22" evidence="4"/>
<evidence type="ECO:0000256" key="2">
    <source>
        <dbReference type="ARBA" id="ARBA00022801"/>
    </source>
</evidence>
<dbReference type="AlphaFoldDB" id="A0A9D1XFD9"/>
<dbReference type="PRINTS" id="PR00740">
    <property type="entry name" value="GLHYDRLASE27"/>
</dbReference>
<dbReference type="InterPro" id="IPR013785">
    <property type="entry name" value="Aldolase_TIM"/>
</dbReference>
<keyword evidence="3 4" id="KW-0326">Glycosidase</keyword>
<evidence type="ECO:0000256" key="3">
    <source>
        <dbReference type="ARBA" id="ARBA00023295"/>
    </source>
</evidence>
<accession>A0A9D1XFD9</accession>
<dbReference type="InterPro" id="IPR002241">
    <property type="entry name" value="Glyco_hydro_27"/>
</dbReference>
<dbReference type="Gene3D" id="2.60.40.1180">
    <property type="entry name" value="Golgi alpha-mannosidase II"/>
    <property type="match status" value="1"/>
</dbReference>
<dbReference type="EMBL" id="DXEK01000084">
    <property type="protein sequence ID" value="HIX76970.1"/>
    <property type="molecule type" value="Genomic_DNA"/>
</dbReference>
<dbReference type="SUPFAM" id="SSF51011">
    <property type="entry name" value="Glycosyl hydrolase domain"/>
    <property type="match status" value="1"/>
</dbReference>
<dbReference type="Pfam" id="PF16499">
    <property type="entry name" value="Melibiase_2"/>
    <property type="match status" value="2"/>
</dbReference>
<dbReference type="SUPFAM" id="SSF51445">
    <property type="entry name" value="(Trans)glycosidases"/>
    <property type="match status" value="1"/>
</dbReference>
<dbReference type="CDD" id="cd14792">
    <property type="entry name" value="GH27"/>
    <property type="match status" value="1"/>
</dbReference>
<dbReference type="Gene3D" id="3.20.20.70">
    <property type="entry name" value="Aldolase class I"/>
    <property type="match status" value="1"/>
</dbReference>
<keyword evidence="4" id="KW-1015">Disulfide bond</keyword>
<comment type="catalytic activity">
    <reaction evidence="4">
        <text>Hydrolysis of terminal, non-reducing alpha-D-galactose residues in alpha-D-galactosides, including galactose oligosaccharides, galactomannans and galactolipids.</text>
        <dbReference type="EC" id="3.2.1.22"/>
    </reaction>
</comment>
<dbReference type="GO" id="GO:0004557">
    <property type="term" value="F:alpha-galactosidase activity"/>
    <property type="evidence" value="ECO:0007669"/>
    <property type="project" value="UniProtKB-EC"/>
</dbReference>
<comment type="similarity">
    <text evidence="1 4">Belongs to the glycosyl hydrolase 27 family.</text>
</comment>
<dbReference type="Proteomes" id="UP000886890">
    <property type="component" value="Unassembled WGS sequence"/>
</dbReference>
<comment type="caution">
    <text evidence="5">The sequence shown here is derived from an EMBL/GenBank/DDBJ whole genome shotgun (WGS) entry which is preliminary data.</text>
</comment>
<keyword evidence="2 4" id="KW-0378">Hydrolase</keyword>
<evidence type="ECO:0000256" key="4">
    <source>
        <dbReference type="RuleBase" id="RU361168"/>
    </source>
</evidence>
<name>A0A9D1XFD9_9FIRM</name>
<dbReference type="InterPro" id="IPR017853">
    <property type="entry name" value="GH"/>
</dbReference>
<reference evidence="5" key="1">
    <citation type="journal article" date="2021" name="PeerJ">
        <title>Extensive microbial diversity within the chicken gut microbiome revealed by metagenomics and culture.</title>
        <authorList>
            <person name="Gilroy R."/>
            <person name="Ravi A."/>
            <person name="Getino M."/>
            <person name="Pursley I."/>
            <person name="Horton D.L."/>
            <person name="Alikhan N.F."/>
            <person name="Baker D."/>
            <person name="Gharbi K."/>
            <person name="Hall N."/>
            <person name="Watson M."/>
            <person name="Adriaenssens E.M."/>
            <person name="Foster-Nyarko E."/>
            <person name="Jarju S."/>
            <person name="Secka A."/>
            <person name="Antonio M."/>
            <person name="Oren A."/>
            <person name="Chaudhuri R.R."/>
            <person name="La Ragione R."/>
            <person name="Hildebrand F."/>
            <person name="Pallen M.J."/>
        </authorList>
    </citation>
    <scope>NUCLEOTIDE SEQUENCE</scope>
    <source>
        <strain evidence="5">CHK183-1962</strain>
    </source>
</reference>
<reference evidence="5" key="2">
    <citation type="submission" date="2021-04" db="EMBL/GenBank/DDBJ databases">
        <authorList>
            <person name="Gilroy R."/>
        </authorList>
    </citation>
    <scope>NUCLEOTIDE SEQUENCE</scope>
    <source>
        <strain evidence="5">CHK183-1962</strain>
    </source>
</reference>
<evidence type="ECO:0000313" key="6">
    <source>
        <dbReference type="Proteomes" id="UP000886890"/>
    </source>
</evidence>
<proteinExistence type="inferred from homology"/>